<sequence length="42" mass="4665">MIHFVGECEDFFDEDVLNPSCCPIPESGMNDNSADVILNAIY</sequence>
<reference evidence="1 2" key="2">
    <citation type="submission" date="2018-11" db="EMBL/GenBank/DDBJ databases">
        <authorList>
            <consortium name="Pathogen Informatics"/>
        </authorList>
    </citation>
    <scope>NUCLEOTIDE SEQUENCE [LARGE SCALE GENOMIC DNA]</scope>
</reference>
<dbReference type="WBParaSite" id="BTMF_0001671201-mRNA-1">
    <property type="protein sequence ID" value="BTMF_0001671201-mRNA-1"/>
    <property type="gene ID" value="BTMF_0001671201"/>
</dbReference>
<dbReference type="EMBL" id="UZAG01021482">
    <property type="protein sequence ID" value="VDO50601.1"/>
    <property type="molecule type" value="Genomic_DNA"/>
</dbReference>
<evidence type="ECO:0000313" key="2">
    <source>
        <dbReference type="Proteomes" id="UP000280834"/>
    </source>
</evidence>
<organism evidence="3">
    <name type="scientific">Brugia timori</name>
    <dbReference type="NCBI Taxonomy" id="42155"/>
    <lineage>
        <taxon>Eukaryota</taxon>
        <taxon>Metazoa</taxon>
        <taxon>Ecdysozoa</taxon>
        <taxon>Nematoda</taxon>
        <taxon>Chromadorea</taxon>
        <taxon>Rhabditida</taxon>
        <taxon>Spirurina</taxon>
        <taxon>Spiruromorpha</taxon>
        <taxon>Filarioidea</taxon>
        <taxon>Onchocercidae</taxon>
        <taxon>Brugia</taxon>
    </lineage>
</organism>
<dbReference type="AlphaFoldDB" id="A0A0R3R9J9"/>
<evidence type="ECO:0000313" key="3">
    <source>
        <dbReference type="WBParaSite" id="BTMF_0001671201-mRNA-1"/>
    </source>
</evidence>
<proteinExistence type="predicted"/>
<evidence type="ECO:0000313" key="1">
    <source>
        <dbReference type="EMBL" id="VDO50601.1"/>
    </source>
</evidence>
<reference evidence="3" key="1">
    <citation type="submission" date="2017-02" db="UniProtKB">
        <authorList>
            <consortium name="WormBaseParasite"/>
        </authorList>
    </citation>
    <scope>IDENTIFICATION</scope>
</reference>
<name>A0A0R3R9J9_9BILA</name>
<accession>A0A0R3R9J9</accession>
<protein>
    <submittedName>
        <fullName evidence="1 3">Uncharacterized protein</fullName>
    </submittedName>
</protein>
<gene>
    <name evidence="1" type="ORF">BTMF_LOCUS14685</name>
</gene>
<dbReference type="Proteomes" id="UP000280834">
    <property type="component" value="Unassembled WGS sequence"/>
</dbReference>
<keyword evidence="2" id="KW-1185">Reference proteome</keyword>